<keyword evidence="5" id="KW-1185">Reference proteome</keyword>
<evidence type="ECO:0000256" key="1">
    <source>
        <dbReference type="SAM" id="Coils"/>
    </source>
</evidence>
<evidence type="ECO:0000313" key="4">
    <source>
        <dbReference type="EMBL" id="UVI31192.1"/>
    </source>
</evidence>
<feature type="coiled-coil region" evidence="1">
    <location>
        <begin position="130"/>
        <end position="159"/>
    </location>
</feature>
<dbReference type="RefSeq" id="WP_258387255.1">
    <property type="nucleotide sequence ID" value="NZ_CP091430.1"/>
</dbReference>
<organism evidence="4 5">
    <name type="scientific">Paenibacillus spongiae</name>
    <dbReference type="NCBI Taxonomy" id="2909671"/>
    <lineage>
        <taxon>Bacteria</taxon>
        <taxon>Bacillati</taxon>
        <taxon>Bacillota</taxon>
        <taxon>Bacilli</taxon>
        <taxon>Bacillales</taxon>
        <taxon>Paenibacillaceae</taxon>
        <taxon>Paenibacillus</taxon>
    </lineage>
</organism>
<dbReference type="InterPro" id="IPR053162">
    <property type="entry name" value="DnaD"/>
</dbReference>
<dbReference type="Proteomes" id="UP001057877">
    <property type="component" value="Chromosome"/>
</dbReference>
<protein>
    <submittedName>
        <fullName evidence="4">Conserved phage C-terminal domain-containing protein</fullName>
    </submittedName>
</protein>
<dbReference type="PANTHER" id="PTHR37293:SF5">
    <property type="entry name" value="DNA REPLICATION PROTEIN"/>
    <property type="match status" value="1"/>
</dbReference>
<evidence type="ECO:0000256" key="2">
    <source>
        <dbReference type="SAM" id="MobiDB-lite"/>
    </source>
</evidence>
<accession>A0ABY5SB62</accession>
<feature type="region of interest" description="Disordered" evidence="2">
    <location>
        <begin position="251"/>
        <end position="270"/>
    </location>
</feature>
<sequence length="284" mass="33445">MATYRQVQTTFWQDGFVLSLTPEEKYFYLYLMTNSKTTQCGIYELPKRVIEMETGYNRETVDKLLDRFVNYNKIKYHEKTQEIIVVNWLRYNSINSPKVKACIVKELKTVKNPAFIEIFYTLCKRYKYSIDTVSIDLGEEEEKEKEQEEEQEVEEIKDIVPFSEIITYLNEKVGTRYRASTEATKRHINARWTSGYRIDDFKAVIDKKCAEWIGTDMEQYLCPDTLFGTKFEKYLNQKTVIKGGVSDGKYGRRNAGNVEEDRRLADKDAEHNAASSADFWMRQV</sequence>
<proteinExistence type="predicted"/>
<keyword evidence="1" id="KW-0175">Coiled coil</keyword>
<feature type="compositionally biased region" description="Basic and acidic residues" evidence="2">
    <location>
        <begin position="259"/>
        <end position="270"/>
    </location>
</feature>
<dbReference type="InterPro" id="IPR011741">
    <property type="entry name" value="Phg_2220_C"/>
</dbReference>
<gene>
    <name evidence="4" type="ORF">L1F29_04940</name>
</gene>
<dbReference type="PANTHER" id="PTHR37293">
    <property type="entry name" value="PHAGE REPLICATION PROTEIN-RELATED"/>
    <property type="match status" value="1"/>
</dbReference>
<dbReference type="NCBIfam" id="TIGR02220">
    <property type="entry name" value="phg_TIGR02220"/>
    <property type="match status" value="1"/>
</dbReference>
<evidence type="ECO:0000259" key="3">
    <source>
        <dbReference type="Pfam" id="PF09524"/>
    </source>
</evidence>
<name>A0ABY5SB62_9BACL</name>
<evidence type="ECO:0000313" key="5">
    <source>
        <dbReference type="Proteomes" id="UP001057877"/>
    </source>
</evidence>
<dbReference type="Pfam" id="PF09524">
    <property type="entry name" value="Phg_2220_C"/>
    <property type="match status" value="1"/>
</dbReference>
<dbReference type="EMBL" id="CP091430">
    <property type="protein sequence ID" value="UVI31192.1"/>
    <property type="molecule type" value="Genomic_DNA"/>
</dbReference>
<reference evidence="4" key="1">
    <citation type="submission" date="2022-01" db="EMBL/GenBank/DDBJ databases">
        <title>Paenibacillus spongiae sp. nov., isolated from marine sponge.</title>
        <authorList>
            <person name="Li Z."/>
            <person name="Zhang M."/>
        </authorList>
    </citation>
    <scope>NUCLEOTIDE SEQUENCE</scope>
    <source>
        <strain evidence="4">PHS-Z3</strain>
    </source>
</reference>
<feature type="domain" description="Phage conserved hypothetical protein C-terminal" evidence="3">
    <location>
        <begin position="165"/>
        <end position="236"/>
    </location>
</feature>